<reference evidence="11 12" key="1">
    <citation type="submission" date="2022-04" db="EMBL/GenBank/DDBJ databases">
        <title>Hymenobacter sp. isolated from the air.</title>
        <authorList>
            <person name="Won M."/>
            <person name="Lee C.-M."/>
            <person name="Woen H.-Y."/>
            <person name="Kwon S.-W."/>
        </authorList>
    </citation>
    <scope>NUCLEOTIDE SEQUENCE [LARGE SCALE GENOMIC DNA]</scope>
    <source>
        <strain evidence="12">5516 S-25</strain>
    </source>
</reference>
<name>A0ABY4J4V2_9BACT</name>
<sequence length="169" mass="19798">MRTITATHVKYYHVCHRKLWLFDRDLWMEHTSEAVAGGELLHQTAYPQRAERYKEVSIGGSKIDFYDPHRRVIHEIKTSQKLEESHIAQLKYYLWLLEEAGVEGPTALLEYPKLRQTLAVALTPADRADIPQWLTRIQQLQSDNTPCPPTINKPFCRQCSYYEFCYVGE</sequence>
<dbReference type="InterPro" id="IPR013343">
    <property type="entry name" value="CRISPR-assoc_prot_Cas4"/>
</dbReference>
<comment type="function">
    <text evidence="9">CRISPR (clustered regularly interspaced short palindromic repeat) is an adaptive immune system that provides protection against mobile genetic elements (viruses, transposable elements and conjugative plasmids). CRISPR clusters contain sequences complementary to antecedent mobile elements and target invading nucleic acids. CRISPR clusters are transcribed and processed into CRISPR RNA (crRNA).</text>
</comment>
<comment type="cofactor">
    <cofactor evidence="9">
        <name>iron-sulfur cluster</name>
        <dbReference type="ChEBI" id="CHEBI:30408"/>
    </cofactor>
</comment>
<dbReference type="InterPro" id="IPR011604">
    <property type="entry name" value="PDDEXK-like_dom_sf"/>
</dbReference>
<keyword evidence="8 9" id="KW-0464">Manganese</keyword>
<evidence type="ECO:0000259" key="10">
    <source>
        <dbReference type="Pfam" id="PF01930"/>
    </source>
</evidence>
<evidence type="ECO:0000256" key="7">
    <source>
        <dbReference type="ARBA" id="ARBA00023118"/>
    </source>
</evidence>
<evidence type="ECO:0000256" key="4">
    <source>
        <dbReference type="ARBA" id="ARBA00022839"/>
    </source>
</evidence>
<keyword evidence="4 9" id="KW-0269">Exonuclease</keyword>
<dbReference type="NCBIfam" id="TIGR00372">
    <property type="entry name" value="cas4"/>
    <property type="match status" value="1"/>
</dbReference>
<dbReference type="Gene3D" id="3.90.320.10">
    <property type="match status" value="1"/>
</dbReference>
<organism evidence="11 12">
    <name type="scientific">Hymenobacter sublimis</name>
    <dbReference type="NCBI Taxonomy" id="2933777"/>
    <lineage>
        <taxon>Bacteria</taxon>
        <taxon>Pseudomonadati</taxon>
        <taxon>Bacteroidota</taxon>
        <taxon>Cytophagia</taxon>
        <taxon>Cytophagales</taxon>
        <taxon>Hymenobacteraceae</taxon>
        <taxon>Hymenobacter</taxon>
    </lineage>
</organism>
<evidence type="ECO:0000256" key="1">
    <source>
        <dbReference type="ARBA" id="ARBA00022722"/>
    </source>
</evidence>
<evidence type="ECO:0000313" key="11">
    <source>
        <dbReference type="EMBL" id="UPL47655.1"/>
    </source>
</evidence>
<evidence type="ECO:0000256" key="9">
    <source>
        <dbReference type="RuleBase" id="RU365022"/>
    </source>
</evidence>
<keyword evidence="12" id="KW-1185">Reference proteome</keyword>
<comment type="cofactor">
    <cofactor evidence="9">
        <name>Mg(2+)</name>
        <dbReference type="ChEBI" id="CHEBI:18420"/>
    </cofactor>
    <cofactor evidence="9">
        <name>Mn(2+)</name>
        <dbReference type="ChEBI" id="CHEBI:29035"/>
    </cofactor>
    <text evidence="9">Mg(2+) or Mn(2+) required for ssDNA cleavage activity.</text>
</comment>
<evidence type="ECO:0000256" key="6">
    <source>
        <dbReference type="ARBA" id="ARBA00023014"/>
    </source>
</evidence>
<evidence type="ECO:0000256" key="5">
    <source>
        <dbReference type="ARBA" id="ARBA00023004"/>
    </source>
</evidence>
<dbReference type="Proteomes" id="UP000829647">
    <property type="component" value="Chromosome"/>
</dbReference>
<comment type="similarity">
    <text evidence="9">Belongs to the CRISPR-associated exonuclease Cas4 family.</text>
</comment>
<dbReference type="EC" id="3.1.12.1" evidence="9"/>
<proteinExistence type="inferred from homology"/>
<keyword evidence="1 9" id="KW-0540">Nuclease</keyword>
<dbReference type="InterPro" id="IPR022765">
    <property type="entry name" value="Dna2/Cas4_DUF83"/>
</dbReference>
<evidence type="ECO:0000256" key="2">
    <source>
        <dbReference type="ARBA" id="ARBA00022723"/>
    </source>
</evidence>
<evidence type="ECO:0000256" key="8">
    <source>
        <dbReference type="ARBA" id="ARBA00023211"/>
    </source>
</evidence>
<gene>
    <name evidence="11" type="primary">cas4</name>
    <name evidence="11" type="ORF">MWH26_10640</name>
</gene>
<dbReference type="RefSeq" id="WP_247974261.1">
    <property type="nucleotide sequence ID" value="NZ_CP095848.1"/>
</dbReference>
<keyword evidence="2 9" id="KW-0479">Metal-binding</keyword>
<dbReference type="PANTHER" id="PTHR37168">
    <property type="entry name" value="CRISPR-ASSOCIATED EXONUCLEASE CAS4"/>
    <property type="match status" value="1"/>
</dbReference>
<dbReference type="Pfam" id="PF01930">
    <property type="entry name" value="Cas_Cas4"/>
    <property type="match status" value="1"/>
</dbReference>
<dbReference type="EMBL" id="CP095848">
    <property type="protein sequence ID" value="UPL47655.1"/>
    <property type="molecule type" value="Genomic_DNA"/>
</dbReference>
<protein>
    <recommendedName>
        <fullName evidence="9">CRISPR-associated exonuclease Cas4</fullName>
        <ecNumber evidence="9">3.1.12.1</ecNumber>
    </recommendedName>
</protein>
<dbReference type="PANTHER" id="PTHR37168:SF1">
    <property type="entry name" value="CRISPR-ASSOCIATED EXONUCLEASE CAS4"/>
    <property type="match status" value="1"/>
</dbReference>
<keyword evidence="6 9" id="KW-0411">Iron-sulfur</keyword>
<keyword evidence="7 9" id="KW-0051">Antiviral defense</keyword>
<accession>A0ABY4J4V2</accession>
<keyword evidence="5 9" id="KW-0408">Iron</keyword>
<evidence type="ECO:0000256" key="3">
    <source>
        <dbReference type="ARBA" id="ARBA00022801"/>
    </source>
</evidence>
<feature type="domain" description="DUF83" evidence="10">
    <location>
        <begin position="6"/>
        <end position="166"/>
    </location>
</feature>
<evidence type="ECO:0000313" key="12">
    <source>
        <dbReference type="Proteomes" id="UP000829647"/>
    </source>
</evidence>
<keyword evidence="3 9" id="KW-0378">Hydrolase</keyword>